<gene>
    <name evidence="5" type="ORF">D5S19_28950</name>
</gene>
<dbReference type="PANTHER" id="PTHR30244:SF36">
    <property type="entry name" value="3-OXO-GLUCOSE-6-PHOSPHATE:GLUTAMATE AMINOTRANSFERASE"/>
    <property type="match status" value="1"/>
</dbReference>
<evidence type="ECO:0000256" key="2">
    <source>
        <dbReference type="ARBA" id="ARBA00023194"/>
    </source>
</evidence>
<reference evidence="5 6" key="1">
    <citation type="submission" date="2018-09" db="EMBL/GenBank/DDBJ databases">
        <title>YIM PH 21725 draft genome.</title>
        <authorList>
            <person name="Miao C."/>
        </authorList>
    </citation>
    <scope>NUCLEOTIDE SEQUENCE [LARGE SCALE GENOMIC DNA]</scope>
    <source>
        <strain evidence="6">YIM PH21725</strain>
    </source>
</reference>
<evidence type="ECO:0000256" key="4">
    <source>
        <dbReference type="SAM" id="MobiDB-lite"/>
    </source>
</evidence>
<dbReference type="InterPro" id="IPR000653">
    <property type="entry name" value="DegT/StrS_aminotransferase"/>
</dbReference>
<evidence type="ECO:0000313" key="5">
    <source>
        <dbReference type="EMBL" id="RJQ77457.1"/>
    </source>
</evidence>
<dbReference type="InterPro" id="IPR015422">
    <property type="entry name" value="PyrdxlP-dep_Trfase_small"/>
</dbReference>
<evidence type="ECO:0000256" key="3">
    <source>
        <dbReference type="ARBA" id="ARBA00037999"/>
    </source>
</evidence>
<dbReference type="InterPro" id="IPR015424">
    <property type="entry name" value="PyrdxlP-dep_Trfase"/>
</dbReference>
<feature type="region of interest" description="Disordered" evidence="4">
    <location>
        <begin position="1"/>
        <end position="38"/>
    </location>
</feature>
<comment type="similarity">
    <text evidence="3">Belongs to the DegT/DnrJ/EryC1 family.</text>
</comment>
<dbReference type="GO" id="GO:0008483">
    <property type="term" value="F:transaminase activity"/>
    <property type="evidence" value="ECO:0007669"/>
    <property type="project" value="TreeGrafter"/>
</dbReference>
<protein>
    <recommendedName>
        <fullName evidence="7">DegT/DnrJ/EryC1/StrS aminotransferase family protein</fullName>
    </recommendedName>
</protein>
<dbReference type="EMBL" id="QZFV01000137">
    <property type="protein sequence ID" value="RJQ77457.1"/>
    <property type="molecule type" value="Genomic_DNA"/>
</dbReference>
<dbReference type="Proteomes" id="UP000285112">
    <property type="component" value="Unassembled WGS sequence"/>
</dbReference>
<dbReference type="Gene3D" id="3.40.640.10">
    <property type="entry name" value="Type I PLP-dependent aspartate aminotransferase-like (Major domain)"/>
    <property type="match status" value="1"/>
</dbReference>
<keyword evidence="2" id="KW-0045">Antibiotic biosynthesis</keyword>
<accession>A0A419HMZ8</accession>
<dbReference type="Pfam" id="PF01041">
    <property type="entry name" value="DegT_DnrJ_EryC1"/>
    <property type="match status" value="1"/>
</dbReference>
<dbReference type="OrthoDB" id="9804264at2"/>
<comment type="caution">
    <text evidence="5">The sequence shown here is derived from an EMBL/GenBank/DDBJ whole genome shotgun (WGS) entry which is preliminary data.</text>
</comment>
<dbReference type="Gene3D" id="3.90.1150.10">
    <property type="entry name" value="Aspartate Aminotransferase, domain 1"/>
    <property type="match status" value="1"/>
</dbReference>
<dbReference type="SUPFAM" id="SSF53383">
    <property type="entry name" value="PLP-dependent transferases"/>
    <property type="match status" value="1"/>
</dbReference>
<evidence type="ECO:0008006" key="7">
    <source>
        <dbReference type="Google" id="ProtNLM"/>
    </source>
</evidence>
<dbReference type="GO" id="GO:0017000">
    <property type="term" value="P:antibiotic biosynthetic process"/>
    <property type="evidence" value="ECO:0007669"/>
    <property type="project" value="UniProtKB-KW"/>
</dbReference>
<proteinExistence type="inferred from homology"/>
<dbReference type="AlphaFoldDB" id="A0A419HMZ8"/>
<sequence>MPFFPQTRAFAESRPAPEAQSDQVRRNGEYSHGAATARPENALAEYTGAKYVREAGKGAHAVVLAPGDAGAVLTDDREPAKTAGSLSHHGRFGGNLPAISTTTSLPGLNSRTDDLRAAMLLTRLPRLEGTIARRAKLAGVPGIRKLPSVRPREVAVRGVRYVYVIEADRRNEPATHLAARGIDTEVSYPRPPHLQPCFAGQGHHARDIPNAEAACRHPGLTEDRLRHVCREIRAFGEAAA</sequence>
<evidence type="ECO:0000313" key="6">
    <source>
        <dbReference type="Proteomes" id="UP000285112"/>
    </source>
</evidence>
<keyword evidence="6" id="KW-1185">Reference proteome</keyword>
<dbReference type="PANTHER" id="PTHR30244">
    <property type="entry name" value="TRANSAMINASE"/>
    <property type="match status" value="1"/>
</dbReference>
<dbReference type="GO" id="GO:0000271">
    <property type="term" value="P:polysaccharide biosynthetic process"/>
    <property type="evidence" value="ECO:0007669"/>
    <property type="project" value="TreeGrafter"/>
</dbReference>
<evidence type="ECO:0000256" key="1">
    <source>
        <dbReference type="ARBA" id="ARBA00022898"/>
    </source>
</evidence>
<dbReference type="InterPro" id="IPR015421">
    <property type="entry name" value="PyrdxlP-dep_Trfase_major"/>
</dbReference>
<dbReference type="GO" id="GO:0030170">
    <property type="term" value="F:pyridoxal phosphate binding"/>
    <property type="evidence" value="ECO:0007669"/>
    <property type="project" value="TreeGrafter"/>
</dbReference>
<name>A0A419HMZ8_9PSEU</name>
<organism evidence="5 6">
    <name type="scientific">Amycolatopsis panacis</name>
    <dbReference type="NCBI Taxonomy" id="2340917"/>
    <lineage>
        <taxon>Bacteria</taxon>
        <taxon>Bacillati</taxon>
        <taxon>Actinomycetota</taxon>
        <taxon>Actinomycetes</taxon>
        <taxon>Pseudonocardiales</taxon>
        <taxon>Pseudonocardiaceae</taxon>
        <taxon>Amycolatopsis</taxon>
    </lineage>
</organism>
<keyword evidence="1" id="KW-0663">Pyridoxal phosphate</keyword>